<keyword evidence="6 9" id="KW-0949">S-adenosyl-L-methionine</keyword>
<name>A0A7C3MEA8_ARCFL</name>
<comment type="catalytic activity">
    <reaction evidence="9">
        <text>a pseudouridine in rRNA + S-adenosyl-L-methionine = an N(1)-methylpseudouridine in rRNA + S-adenosyl-L-homocysteine + H(+)</text>
        <dbReference type="Rhea" id="RHEA:46696"/>
        <dbReference type="Rhea" id="RHEA-COMP:11634"/>
        <dbReference type="Rhea" id="RHEA-COMP:13933"/>
        <dbReference type="ChEBI" id="CHEBI:15378"/>
        <dbReference type="ChEBI" id="CHEBI:57856"/>
        <dbReference type="ChEBI" id="CHEBI:59789"/>
        <dbReference type="ChEBI" id="CHEBI:65314"/>
        <dbReference type="ChEBI" id="CHEBI:74890"/>
    </reaction>
</comment>
<dbReference type="Pfam" id="PF03587">
    <property type="entry name" value="EMG1"/>
    <property type="match status" value="1"/>
</dbReference>
<dbReference type="InterPro" id="IPR029028">
    <property type="entry name" value="Alpha/beta_knot_MTases"/>
</dbReference>
<dbReference type="PANTHER" id="PTHR12636">
    <property type="entry name" value="NEP1/MRA1"/>
    <property type="match status" value="1"/>
</dbReference>
<dbReference type="EMBL" id="DTLB01000001">
    <property type="protein sequence ID" value="HFW31416.1"/>
    <property type="molecule type" value="Genomic_DNA"/>
</dbReference>
<dbReference type="GO" id="GO:0019843">
    <property type="term" value="F:rRNA binding"/>
    <property type="evidence" value="ECO:0007669"/>
    <property type="project" value="UniProtKB-UniRule"/>
</dbReference>
<dbReference type="CDD" id="cd18088">
    <property type="entry name" value="Nep1-like"/>
    <property type="match status" value="1"/>
</dbReference>
<dbReference type="EC" id="2.1.1.-" evidence="9"/>
<evidence type="ECO:0000256" key="4">
    <source>
        <dbReference type="ARBA" id="ARBA00022603"/>
    </source>
</evidence>
<feature type="site" description="Interaction with substrate rRNA" evidence="9">
    <location>
        <position position="105"/>
    </location>
</feature>
<evidence type="ECO:0000256" key="3">
    <source>
        <dbReference type="ARBA" id="ARBA00022552"/>
    </source>
</evidence>
<reference evidence="10" key="1">
    <citation type="journal article" date="2020" name="mSystems">
        <title>Genome- and Community-Level Interaction Insights into Carbon Utilization and Element Cycling Functions of Hydrothermarchaeota in Hydrothermal Sediment.</title>
        <authorList>
            <person name="Zhou Z."/>
            <person name="Liu Y."/>
            <person name="Xu W."/>
            <person name="Pan J."/>
            <person name="Luo Z.H."/>
            <person name="Li M."/>
        </authorList>
    </citation>
    <scope>NUCLEOTIDE SEQUENCE [LARGE SCALE GENOMIC DNA]</scope>
    <source>
        <strain evidence="10">SpSt-87</strain>
    </source>
</reference>
<organism evidence="10">
    <name type="scientific">Archaeoglobus fulgidus</name>
    <dbReference type="NCBI Taxonomy" id="2234"/>
    <lineage>
        <taxon>Archaea</taxon>
        <taxon>Methanobacteriati</taxon>
        <taxon>Methanobacteriota</taxon>
        <taxon>Archaeoglobi</taxon>
        <taxon>Archaeoglobales</taxon>
        <taxon>Archaeoglobaceae</taxon>
        <taxon>Archaeoglobus</taxon>
    </lineage>
</organism>
<evidence type="ECO:0000256" key="6">
    <source>
        <dbReference type="ARBA" id="ARBA00022691"/>
    </source>
</evidence>
<comment type="function">
    <text evidence="9">Methyltransferase involved in ribosomal biogenesis. Specifically catalyzes the N1-methylation of the pseudouridine corresponding to position 914 in M.jannaschii 16S rRNA.</text>
</comment>
<dbReference type="InterPro" id="IPR023503">
    <property type="entry name" value="Ribosome_NEP1_arc"/>
</dbReference>
<dbReference type="GO" id="GO:0070037">
    <property type="term" value="F:rRNA (pseudouridine) methyltransferase activity"/>
    <property type="evidence" value="ECO:0007669"/>
    <property type="project" value="UniProtKB-UniRule"/>
</dbReference>
<evidence type="ECO:0000256" key="1">
    <source>
        <dbReference type="ARBA" id="ARBA00008115"/>
    </source>
</evidence>
<feature type="binding site" evidence="9">
    <location>
        <begin position="190"/>
        <end position="195"/>
    </location>
    <ligand>
        <name>S-adenosyl-L-methionine</name>
        <dbReference type="ChEBI" id="CHEBI:59789"/>
    </ligand>
</feature>
<accession>A0A7C3MEA8</accession>
<dbReference type="SUPFAM" id="SSF75217">
    <property type="entry name" value="alpha/beta knot"/>
    <property type="match status" value="1"/>
</dbReference>
<keyword evidence="5 9" id="KW-0808">Transferase</keyword>
<proteinExistence type="inferred from homology"/>
<comment type="subunit">
    <text evidence="9">Homodimer.</text>
</comment>
<comment type="caution">
    <text evidence="10">The sequence shown here is derived from an EMBL/GenBank/DDBJ whole genome shotgun (WGS) entry which is preliminary data.</text>
</comment>
<dbReference type="InterPro" id="IPR029026">
    <property type="entry name" value="tRNA_m1G_MTases_N"/>
</dbReference>
<feature type="site" description="Interaction with substrate rRNA" evidence="9">
    <location>
        <position position="101"/>
    </location>
</feature>
<dbReference type="Gene3D" id="3.40.1280.10">
    <property type="match status" value="1"/>
</dbReference>
<dbReference type="PANTHER" id="PTHR12636:SF5">
    <property type="entry name" value="RIBOSOMAL RNA SMALL SUBUNIT METHYLTRANSFERASE NEP1"/>
    <property type="match status" value="1"/>
</dbReference>
<feature type="binding site" evidence="9">
    <location>
        <position position="167"/>
    </location>
    <ligand>
        <name>S-adenosyl-L-methionine</name>
        <dbReference type="ChEBI" id="CHEBI:59789"/>
    </ligand>
</feature>
<keyword evidence="4 9" id="KW-0489">Methyltransferase</keyword>
<sequence length="217" mass="25352">MGSAFIFLETSLEPVPEEIRNHPVVRADAKRRGKNPACILLDDSKHHLAMRSLQFREKRGRPDIIHQCLLLLLDSPLNFEVYVHTINGEIIWINRKTRLPRNYNRFVGLMEKLFVERKIAADVTLMEFADTPLREIVKDREVLLFREKGEMVDFGRMLEGDVAICIGAFPHGDFFEETLRELGFFREISLGRESYTSLYVTSRILCEYERVRANKDH</sequence>
<evidence type="ECO:0000256" key="5">
    <source>
        <dbReference type="ARBA" id="ARBA00022679"/>
    </source>
</evidence>
<feature type="site" description="Stabilizes Arg-xx" evidence="9">
    <location>
        <position position="63"/>
    </location>
</feature>
<evidence type="ECO:0000256" key="9">
    <source>
        <dbReference type="HAMAP-Rule" id="MF_00554"/>
    </source>
</evidence>
<comment type="similarity">
    <text evidence="1 9">Belongs to the class IV-like SAM-binding methyltransferase superfamily. RNA methyltransferase NEP1 family.</text>
</comment>
<dbReference type="AlphaFoldDB" id="A0A7C3MEA8"/>
<keyword evidence="3 9" id="KW-0698">rRNA processing</keyword>
<keyword evidence="8 9" id="KW-0694">RNA-binding</keyword>
<evidence type="ECO:0000256" key="7">
    <source>
        <dbReference type="ARBA" id="ARBA00022730"/>
    </source>
</evidence>
<evidence type="ECO:0000256" key="2">
    <source>
        <dbReference type="ARBA" id="ARBA00022517"/>
    </source>
</evidence>
<feature type="site" description="Interaction with substrate rRNA" evidence="9">
    <location>
        <position position="61"/>
    </location>
</feature>
<keyword evidence="2 9" id="KW-0690">Ribosome biogenesis</keyword>
<dbReference type="InterPro" id="IPR005304">
    <property type="entry name" value="Rbsml_bgen_MeTrfase_EMG1/NEP1"/>
</dbReference>
<dbReference type="GO" id="GO:0070475">
    <property type="term" value="P:rRNA base methylation"/>
    <property type="evidence" value="ECO:0007669"/>
    <property type="project" value="InterPro"/>
</dbReference>
<dbReference type="HAMAP" id="MF_00554">
    <property type="entry name" value="NEP1"/>
    <property type="match status" value="1"/>
</dbReference>
<protein>
    <recommendedName>
        <fullName evidence="9">Ribosomal RNA small subunit methyltransferase Nep1</fullName>
        <ecNumber evidence="9">2.1.1.-</ecNumber>
    </recommendedName>
    <alternativeName>
        <fullName evidence="9">16S rRNA (pseudouridine-N1-)-methyltransferase Nep1</fullName>
    </alternativeName>
</protein>
<feature type="site" description="Interaction with substrate rRNA" evidence="9">
    <location>
        <position position="98"/>
    </location>
</feature>
<evidence type="ECO:0000256" key="8">
    <source>
        <dbReference type="ARBA" id="ARBA00022884"/>
    </source>
</evidence>
<keyword evidence="7 9" id="KW-0699">rRNA-binding</keyword>
<feature type="binding site" evidence="9">
    <location>
        <position position="172"/>
    </location>
    <ligand>
        <name>S-adenosyl-L-methionine</name>
        <dbReference type="ChEBI" id="CHEBI:59789"/>
    </ligand>
</feature>
<evidence type="ECO:0000313" key="10">
    <source>
        <dbReference type="EMBL" id="HFW31416.1"/>
    </source>
</evidence>
<gene>
    <name evidence="9" type="primary">nep1</name>
    <name evidence="10" type="ORF">ENW66_00465</name>
</gene>